<dbReference type="STRING" id="230819.A0A5C3KN93"/>
<dbReference type="Proteomes" id="UP000307440">
    <property type="component" value="Unassembled WGS sequence"/>
</dbReference>
<accession>A0A5C3KN93</accession>
<organism evidence="1 2">
    <name type="scientific">Coprinopsis marcescibilis</name>
    <name type="common">Agaric fungus</name>
    <name type="synonym">Psathyrella marcescibilis</name>
    <dbReference type="NCBI Taxonomy" id="230819"/>
    <lineage>
        <taxon>Eukaryota</taxon>
        <taxon>Fungi</taxon>
        <taxon>Dikarya</taxon>
        <taxon>Basidiomycota</taxon>
        <taxon>Agaricomycotina</taxon>
        <taxon>Agaricomycetes</taxon>
        <taxon>Agaricomycetidae</taxon>
        <taxon>Agaricales</taxon>
        <taxon>Agaricineae</taxon>
        <taxon>Psathyrellaceae</taxon>
        <taxon>Coprinopsis</taxon>
    </lineage>
</organism>
<dbReference type="InterPro" id="IPR050587">
    <property type="entry name" value="GNT1/Glycosyltrans_8"/>
</dbReference>
<feature type="non-terminal residue" evidence="1">
    <location>
        <position position="282"/>
    </location>
</feature>
<gene>
    <name evidence="1" type="ORF">FA15DRAFT_571392</name>
</gene>
<evidence type="ECO:0000313" key="1">
    <source>
        <dbReference type="EMBL" id="TFK21951.1"/>
    </source>
</evidence>
<feature type="non-terminal residue" evidence="1">
    <location>
        <position position="1"/>
    </location>
</feature>
<sequence length="282" mass="31443">SPFAYVFYATSASHACAALLLIHTLSLTSPNIPTILLAPPRPQLNPKHLAPFARYNTTILRFPPPVLASGANPYYKQVLLKLMAFKLNSHFPHLKRVIVMDADQTLLKPRALHDLFRLELSPGVDIAAPTAYWFGSDSDTSHNVPGYITTALMLIQLSDELWEEVDAGMNAIQSGEYDMDLINRLFYTTKRIHVLPGSYCTLNSHWDGKDKSGPPSWMKNPSAGLEGLWNTEAVLIHYSSVGKPWDVTERQLAHSHKDADPQLPKMFKQWVGEAKGLCAPGW</sequence>
<dbReference type="InterPro" id="IPR029044">
    <property type="entry name" value="Nucleotide-diphossugar_trans"/>
</dbReference>
<keyword evidence="2" id="KW-1185">Reference proteome</keyword>
<protein>
    <submittedName>
        <fullName evidence="1">Nucleotide-diphospho-sugar transferase</fullName>
    </submittedName>
</protein>
<name>A0A5C3KN93_COPMA</name>
<dbReference type="EMBL" id="ML210254">
    <property type="protein sequence ID" value="TFK21951.1"/>
    <property type="molecule type" value="Genomic_DNA"/>
</dbReference>
<dbReference type="OrthoDB" id="2014201at2759"/>
<dbReference type="AlphaFoldDB" id="A0A5C3KN93"/>
<dbReference type="SUPFAM" id="SSF53448">
    <property type="entry name" value="Nucleotide-diphospho-sugar transferases"/>
    <property type="match status" value="1"/>
</dbReference>
<keyword evidence="1" id="KW-0808">Transferase</keyword>
<dbReference type="Gene3D" id="3.90.550.10">
    <property type="entry name" value="Spore Coat Polysaccharide Biosynthesis Protein SpsA, Chain A"/>
    <property type="match status" value="1"/>
</dbReference>
<dbReference type="GO" id="GO:0016740">
    <property type="term" value="F:transferase activity"/>
    <property type="evidence" value="ECO:0007669"/>
    <property type="project" value="UniProtKB-KW"/>
</dbReference>
<evidence type="ECO:0000313" key="2">
    <source>
        <dbReference type="Proteomes" id="UP000307440"/>
    </source>
</evidence>
<dbReference type="PANTHER" id="PTHR11183">
    <property type="entry name" value="GLYCOGENIN SUBFAMILY MEMBER"/>
    <property type="match status" value="1"/>
</dbReference>
<reference evidence="1 2" key="1">
    <citation type="journal article" date="2019" name="Nat. Ecol. Evol.">
        <title>Megaphylogeny resolves global patterns of mushroom evolution.</title>
        <authorList>
            <person name="Varga T."/>
            <person name="Krizsan K."/>
            <person name="Foldi C."/>
            <person name="Dima B."/>
            <person name="Sanchez-Garcia M."/>
            <person name="Sanchez-Ramirez S."/>
            <person name="Szollosi G.J."/>
            <person name="Szarkandi J.G."/>
            <person name="Papp V."/>
            <person name="Albert L."/>
            <person name="Andreopoulos W."/>
            <person name="Angelini C."/>
            <person name="Antonin V."/>
            <person name="Barry K.W."/>
            <person name="Bougher N.L."/>
            <person name="Buchanan P."/>
            <person name="Buyck B."/>
            <person name="Bense V."/>
            <person name="Catcheside P."/>
            <person name="Chovatia M."/>
            <person name="Cooper J."/>
            <person name="Damon W."/>
            <person name="Desjardin D."/>
            <person name="Finy P."/>
            <person name="Geml J."/>
            <person name="Haridas S."/>
            <person name="Hughes K."/>
            <person name="Justo A."/>
            <person name="Karasinski D."/>
            <person name="Kautmanova I."/>
            <person name="Kiss B."/>
            <person name="Kocsube S."/>
            <person name="Kotiranta H."/>
            <person name="LaButti K.M."/>
            <person name="Lechner B.E."/>
            <person name="Liimatainen K."/>
            <person name="Lipzen A."/>
            <person name="Lukacs Z."/>
            <person name="Mihaltcheva S."/>
            <person name="Morgado L.N."/>
            <person name="Niskanen T."/>
            <person name="Noordeloos M.E."/>
            <person name="Ohm R.A."/>
            <person name="Ortiz-Santana B."/>
            <person name="Ovrebo C."/>
            <person name="Racz N."/>
            <person name="Riley R."/>
            <person name="Savchenko A."/>
            <person name="Shiryaev A."/>
            <person name="Soop K."/>
            <person name="Spirin V."/>
            <person name="Szebenyi C."/>
            <person name="Tomsovsky M."/>
            <person name="Tulloss R.E."/>
            <person name="Uehling J."/>
            <person name="Grigoriev I.V."/>
            <person name="Vagvolgyi C."/>
            <person name="Papp T."/>
            <person name="Martin F.M."/>
            <person name="Miettinen O."/>
            <person name="Hibbett D.S."/>
            <person name="Nagy L.G."/>
        </authorList>
    </citation>
    <scope>NUCLEOTIDE SEQUENCE [LARGE SCALE GENOMIC DNA]</scope>
    <source>
        <strain evidence="1 2">CBS 121175</strain>
    </source>
</reference>
<proteinExistence type="predicted"/>